<keyword evidence="4 11" id="KW-0479">Metal-binding</keyword>
<keyword evidence="3 11" id="KW-0004">4Fe-4S</keyword>
<comment type="caution">
    <text evidence="13">The sequence shown here is derived from an EMBL/GenBank/DDBJ whole genome shotgun (WGS) entry which is preliminary data.</text>
</comment>
<name>A0A8J3CKV1_9PSEU</name>
<accession>A0A8J3CKV1</accession>
<dbReference type="GO" id="GO:0051539">
    <property type="term" value="F:4 iron, 4 sulfur cluster binding"/>
    <property type="evidence" value="ECO:0007669"/>
    <property type="project" value="UniProtKB-UniRule"/>
</dbReference>
<evidence type="ECO:0000256" key="10">
    <source>
        <dbReference type="ARBA" id="ARBA00023163"/>
    </source>
</evidence>
<keyword evidence="6 11" id="KW-0411">Iron-sulfur</keyword>
<keyword evidence="9 11" id="KW-1015">Disulfide bond</keyword>
<keyword evidence="5 11" id="KW-0408">Iron</keyword>
<dbReference type="GO" id="GO:0005737">
    <property type="term" value="C:cytoplasm"/>
    <property type="evidence" value="ECO:0007669"/>
    <property type="project" value="UniProtKB-SubCell"/>
</dbReference>
<dbReference type="PANTHER" id="PTHR38839">
    <property type="entry name" value="TRANSCRIPTIONAL REGULATOR WHID-RELATED"/>
    <property type="match status" value="1"/>
</dbReference>
<evidence type="ECO:0000256" key="1">
    <source>
        <dbReference type="ARBA" id="ARBA00004496"/>
    </source>
</evidence>
<dbReference type="GO" id="GO:0047134">
    <property type="term" value="F:protein-disulfide reductase [NAD(P)H] activity"/>
    <property type="evidence" value="ECO:0007669"/>
    <property type="project" value="TreeGrafter"/>
</dbReference>
<comment type="PTM">
    <text evidence="11">The Fe-S cluster can be nitrosylated by nitric oxide (NO).</text>
</comment>
<dbReference type="InterPro" id="IPR034768">
    <property type="entry name" value="4FE4S_WBL"/>
</dbReference>
<comment type="cofactor">
    <cofactor evidence="11">
        <name>[4Fe-4S] cluster</name>
        <dbReference type="ChEBI" id="CHEBI:49883"/>
    </cofactor>
    <text evidence="11">Binds 1 [4Fe-4S] cluster per subunit. Following nitrosylation of the [4Fe-4S] cluster binds 1 [4Fe-8(NO)] cluster per subunit.</text>
</comment>
<sequence>MSERTLARHDALYRLMLHLAPTDFGRRPACADAEDPEIFHPVSEAQVETVAEAKSFCAVCPVRRSCLEQALRRAEHGIWGGLTESERERLLRRRATQQPAVPRERDLVAEAVDLVVRARRDGGELSVSAATKALGVRYARARAAVLAARAALDTETQTGASGEVSAA</sequence>
<evidence type="ECO:0000313" key="13">
    <source>
        <dbReference type="EMBL" id="GGM84141.1"/>
    </source>
</evidence>
<dbReference type="Pfam" id="PF02467">
    <property type="entry name" value="Whib"/>
    <property type="match status" value="1"/>
</dbReference>
<dbReference type="GO" id="GO:0045892">
    <property type="term" value="P:negative regulation of DNA-templated transcription"/>
    <property type="evidence" value="ECO:0007669"/>
    <property type="project" value="TreeGrafter"/>
</dbReference>
<feature type="binding site" evidence="11">
    <location>
        <position position="30"/>
    </location>
    <ligand>
        <name>[4Fe-4S] cluster</name>
        <dbReference type="ChEBI" id="CHEBI:49883"/>
    </ligand>
</feature>
<dbReference type="EMBL" id="BMMK01000068">
    <property type="protein sequence ID" value="GGM84141.1"/>
    <property type="molecule type" value="Genomic_DNA"/>
</dbReference>
<keyword evidence="8 11" id="KW-0238">DNA-binding</keyword>
<dbReference type="GO" id="GO:0046872">
    <property type="term" value="F:metal ion binding"/>
    <property type="evidence" value="ECO:0007669"/>
    <property type="project" value="UniProtKB-KW"/>
</dbReference>
<reference evidence="13" key="1">
    <citation type="journal article" date="2014" name="Int. J. Syst. Evol. Microbiol.">
        <title>Complete genome sequence of Corynebacterium casei LMG S-19264T (=DSM 44701T), isolated from a smear-ripened cheese.</title>
        <authorList>
            <consortium name="US DOE Joint Genome Institute (JGI-PGF)"/>
            <person name="Walter F."/>
            <person name="Albersmeier A."/>
            <person name="Kalinowski J."/>
            <person name="Ruckert C."/>
        </authorList>
    </citation>
    <scope>NUCLEOTIDE SEQUENCE</scope>
    <source>
        <strain evidence="13">CGMCC 4.5737</strain>
    </source>
</reference>
<evidence type="ECO:0000256" key="6">
    <source>
        <dbReference type="ARBA" id="ARBA00023014"/>
    </source>
</evidence>
<dbReference type="PROSITE" id="PS51674">
    <property type="entry name" value="4FE4S_WBL"/>
    <property type="match status" value="1"/>
</dbReference>
<feature type="binding site" evidence="11">
    <location>
        <position position="57"/>
    </location>
    <ligand>
        <name>[4Fe-4S] cluster</name>
        <dbReference type="ChEBI" id="CHEBI:49883"/>
    </ligand>
</feature>
<gene>
    <name evidence="11" type="primary">whiB</name>
    <name evidence="13" type="ORF">GCM10012275_63480</name>
</gene>
<evidence type="ECO:0000256" key="2">
    <source>
        <dbReference type="ARBA" id="ARBA00006597"/>
    </source>
</evidence>
<evidence type="ECO:0000256" key="3">
    <source>
        <dbReference type="ARBA" id="ARBA00022485"/>
    </source>
</evidence>
<dbReference type="InterPro" id="IPR003482">
    <property type="entry name" value="Whib"/>
</dbReference>
<keyword evidence="14" id="KW-1185">Reference proteome</keyword>
<feature type="binding site" evidence="11">
    <location>
        <position position="66"/>
    </location>
    <ligand>
        <name>[4Fe-4S] cluster</name>
        <dbReference type="ChEBI" id="CHEBI:49883"/>
    </ligand>
</feature>
<keyword evidence="10 11" id="KW-0804">Transcription</keyword>
<evidence type="ECO:0000256" key="9">
    <source>
        <dbReference type="ARBA" id="ARBA00023157"/>
    </source>
</evidence>
<organism evidence="13 14">
    <name type="scientific">Longimycelium tulufanense</name>
    <dbReference type="NCBI Taxonomy" id="907463"/>
    <lineage>
        <taxon>Bacteria</taxon>
        <taxon>Bacillati</taxon>
        <taxon>Actinomycetota</taxon>
        <taxon>Actinomycetes</taxon>
        <taxon>Pseudonocardiales</taxon>
        <taxon>Pseudonocardiaceae</taxon>
        <taxon>Longimycelium</taxon>
    </lineage>
</organism>
<evidence type="ECO:0000256" key="4">
    <source>
        <dbReference type="ARBA" id="ARBA00022723"/>
    </source>
</evidence>
<protein>
    <recommendedName>
        <fullName evidence="11">Transcriptional regulator WhiB</fullName>
    </recommendedName>
</protein>
<evidence type="ECO:0000259" key="12">
    <source>
        <dbReference type="PROSITE" id="PS51674"/>
    </source>
</evidence>
<comment type="PTM">
    <text evidence="11">Upon Fe-S cluster removal intramolecular disulfide bonds are formed.</text>
</comment>
<proteinExistence type="inferred from homology"/>
<dbReference type="RefSeq" id="WP_308424801.1">
    <property type="nucleotide sequence ID" value="NZ_BMMK01000068.1"/>
</dbReference>
<dbReference type="Proteomes" id="UP000637578">
    <property type="component" value="Unassembled WGS sequence"/>
</dbReference>
<keyword evidence="7 11" id="KW-0805">Transcription regulation</keyword>
<dbReference type="HAMAP" id="MF_01479">
    <property type="entry name" value="WhiB"/>
    <property type="match status" value="1"/>
</dbReference>
<feature type="binding site" evidence="11">
    <location>
        <position position="60"/>
    </location>
    <ligand>
        <name>[4Fe-4S] cluster</name>
        <dbReference type="ChEBI" id="CHEBI:49883"/>
    </ligand>
</feature>
<evidence type="ECO:0000313" key="14">
    <source>
        <dbReference type="Proteomes" id="UP000637578"/>
    </source>
</evidence>
<dbReference type="GO" id="GO:0003677">
    <property type="term" value="F:DNA binding"/>
    <property type="evidence" value="ECO:0007669"/>
    <property type="project" value="UniProtKB-UniRule"/>
</dbReference>
<dbReference type="GO" id="GO:0045454">
    <property type="term" value="P:cell redox homeostasis"/>
    <property type="evidence" value="ECO:0007669"/>
    <property type="project" value="TreeGrafter"/>
</dbReference>
<dbReference type="GO" id="GO:0035731">
    <property type="term" value="F:dinitrosyl-iron complex binding"/>
    <property type="evidence" value="ECO:0007669"/>
    <property type="project" value="UniProtKB-UniRule"/>
</dbReference>
<reference evidence="13" key="2">
    <citation type="submission" date="2020-09" db="EMBL/GenBank/DDBJ databases">
        <authorList>
            <person name="Sun Q."/>
            <person name="Zhou Y."/>
        </authorList>
    </citation>
    <scope>NUCLEOTIDE SEQUENCE</scope>
    <source>
        <strain evidence="13">CGMCC 4.5737</strain>
    </source>
</reference>
<evidence type="ECO:0000256" key="8">
    <source>
        <dbReference type="ARBA" id="ARBA00023125"/>
    </source>
</evidence>
<comment type="function">
    <text evidence="11">Acts as a transcriptional regulator. Probably redox-responsive. The apo- but not holo-form probably binds DNA.</text>
</comment>
<comment type="similarity">
    <text evidence="2 11">Belongs to the WhiB family.</text>
</comment>
<keyword evidence="11" id="KW-0963">Cytoplasm</keyword>
<evidence type="ECO:0000256" key="7">
    <source>
        <dbReference type="ARBA" id="ARBA00023015"/>
    </source>
</evidence>
<feature type="domain" description="4Fe-4S Wbl-type" evidence="12">
    <location>
        <begin position="29"/>
        <end position="89"/>
    </location>
</feature>
<evidence type="ECO:0000256" key="5">
    <source>
        <dbReference type="ARBA" id="ARBA00023004"/>
    </source>
</evidence>
<comment type="subcellular location">
    <subcellularLocation>
        <location evidence="1 11">Cytoplasm</location>
    </subcellularLocation>
</comment>
<evidence type="ECO:0000256" key="11">
    <source>
        <dbReference type="HAMAP-Rule" id="MF_01479"/>
    </source>
</evidence>
<dbReference type="AlphaFoldDB" id="A0A8J3CKV1"/>